<dbReference type="Pfam" id="PF00250">
    <property type="entry name" value="Forkhead"/>
    <property type="match status" value="1"/>
</dbReference>
<dbReference type="InterPro" id="IPR001766">
    <property type="entry name" value="Fork_head_dom"/>
</dbReference>
<keyword evidence="2" id="KW-0805">Transcription regulation</keyword>
<dbReference type="InterPro" id="IPR018122">
    <property type="entry name" value="TF_fork_head_CS_1"/>
</dbReference>
<dbReference type="SUPFAM" id="SSF46785">
    <property type="entry name" value="Winged helix' DNA-binding domain"/>
    <property type="match status" value="1"/>
</dbReference>
<dbReference type="PANTHER" id="PTHR13962">
    <property type="entry name" value="FORKHEAD BOX PROTEIN N3-LIKE PROTEIN-RELATED"/>
    <property type="match status" value="1"/>
</dbReference>
<evidence type="ECO:0000256" key="5">
    <source>
        <dbReference type="ARBA" id="ARBA00023242"/>
    </source>
</evidence>
<keyword evidence="10" id="KW-1185">Reference proteome</keyword>
<dbReference type="InterPro" id="IPR047119">
    <property type="entry name" value="FOXN2/3-like"/>
</dbReference>
<evidence type="ECO:0000313" key="9">
    <source>
        <dbReference type="EMBL" id="GMR30999.1"/>
    </source>
</evidence>
<evidence type="ECO:0000259" key="8">
    <source>
        <dbReference type="PROSITE" id="PS50039"/>
    </source>
</evidence>
<keyword evidence="4" id="KW-0804">Transcription</keyword>
<evidence type="ECO:0000256" key="4">
    <source>
        <dbReference type="ARBA" id="ARBA00023163"/>
    </source>
</evidence>
<dbReference type="PANTHER" id="PTHR13962:SF17">
    <property type="entry name" value="FORKHEAD BOX PROTEIN N4"/>
    <property type="match status" value="1"/>
</dbReference>
<proteinExistence type="predicted"/>
<feature type="domain" description="Fork-head" evidence="8">
    <location>
        <begin position="48"/>
        <end position="144"/>
    </location>
</feature>
<reference evidence="10" key="1">
    <citation type="submission" date="2022-10" db="EMBL/GenBank/DDBJ databases">
        <title>Genome assembly of Pristionchus species.</title>
        <authorList>
            <person name="Yoshida K."/>
            <person name="Sommer R.J."/>
        </authorList>
    </citation>
    <scope>NUCLEOTIDE SEQUENCE [LARGE SCALE GENOMIC DNA]</scope>
    <source>
        <strain evidence="10">RS5460</strain>
    </source>
</reference>
<dbReference type="GO" id="GO:0003700">
    <property type="term" value="F:DNA-binding transcription factor activity"/>
    <property type="evidence" value="ECO:0007669"/>
    <property type="project" value="InterPro"/>
</dbReference>
<evidence type="ECO:0000256" key="1">
    <source>
        <dbReference type="ARBA" id="ARBA00004123"/>
    </source>
</evidence>
<sequence length="187" mass="21581">ASNSSNSSRTGLSWIDKVDLSKSREEITPDILRNKKPSPVMAEPHEKKPPLSYCNMVSLAILSSTTGQLTVSDIYTCICEHFPYYRTAPPAWKNSVRHTLSLNKHFQKTEIMPEGNPRKRYMWSIRPEKLEKVNEDIIKWREENESEMDHKYTFPDGEERASSSNSKSFSGMDHKYTFSDKIVSFNV</sequence>
<gene>
    <name evidence="9" type="ORF">PMAYCL1PPCAC_01194</name>
</gene>
<dbReference type="PROSITE" id="PS00658">
    <property type="entry name" value="FORK_HEAD_2"/>
    <property type="match status" value="1"/>
</dbReference>
<evidence type="ECO:0000256" key="2">
    <source>
        <dbReference type="ARBA" id="ARBA00023015"/>
    </source>
</evidence>
<dbReference type="GO" id="GO:0005634">
    <property type="term" value="C:nucleus"/>
    <property type="evidence" value="ECO:0007669"/>
    <property type="project" value="UniProtKB-SubCell"/>
</dbReference>
<dbReference type="EMBL" id="BTRK01000001">
    <property type="protein sequence ID" value="GMR30999.1"/>
    <property type="molecule type" value="Genomic_DNA"/>
</dbReference>
<accession>A0AAN4Z0C9</accession>
<evidence type="ECO:0000313" key="10">
    <source>
        <dbReference type="Proteomes" id="UP001328107"/>
    </source>
</evidence>
<comment type="caution">
    <text evidence="9">The sequence shown here is derived from an EMBL/GenBank/DDBJ whole genome shotgun (WGS) entry which is preliminary data.</text>
</comment>
<evidence type="ECO:0000256" key="3">
    <source>
        <dbReference type="ARBA" id="ARBA00023125"/>
    </source>
</evidence>
<dbReference type="InterPro" id="IPR036390">
    <property type="entry name" value="WH_DNA-bd_sf"/>
</dbReference>
<dbReference type="InterPro" id="IPR030456">
    <property type="entry name" value="TF_fork_head_CS_2"/>
</dbReference>
<dbReference type="PROSITE" id="PS00657">
    <property type="entry name" value="FORK_HEAD_1"/>
    <property type="match status" value="1"/>
</dbReference>
<name>A0AAN4Z0C9_9BILA</name>
<feature type="region of interest" description="Disordered" evidence="7">
    <location>
        <begin position="26"/>
        <end position="47"/>
    </location>
</feature>
<dbReference type="AlphaFoldDB" id="A0AAN4Z0C9"/>
<dbReference type="SMART" id="SM00339">
    <property type="entry name" value="FH"/>
    <property type="match status" value="1"/>
</dbReference>
<evidence type="ECO:0000256" key="6">
    <source>
        <dbReference type="PROSITE-ProRule" id="PRU00089"/>
    </source>
</evidence>
<feature type="non-terminal residue" evidence="9">
    <location>
        <position position="1"/>
    </location>
</feature>
<organism evidence="9 10">
    <name type="scientific">Pristionchus mayeri</name>
    <dbReference type="NCBI Taxonomy" id="1317129"/>
    <lineage>
        <taxon>Eukaryota</taxon>
        <taxon>Metazoa</taxon>
        <taxon>Ecdysozoa</taxon>
        <taxon>Nematoda</taxon>
        <taxon>Chromadorea</taxon>
        <taxon>Rhabditida</taxon>
        <taxon>Rhabditina</taxon>
        <taxon>Diplogasteromorpha</taxon>
        <taxon>Diplogasteroidea</taxon>
        <taxon>Neodiplogasteridae</taxon>
        <taxon>Pristionchus</taxon>
    </lineage>
</organism>
<dbReference type="PROSITE" id="PS50039">
    <property type="entry name" value="FORK_HEAD_3"/>
    <property type="match status" value="1"/>
</dbReference>
<feature type="DNA-binding region" description="Fork-head" evidence="6">
    <location>
        <begin position="48"/>
        <end position="144"/>
    </location>
</feature>
<dbReference type="PRINTS" id="PR00053">
    <property type="entry name" value="FORKHEAD"/>
</dbReference>
<keyword evidence="5 6" id="KW-0539">Nucleus</keyword>
<protein>
    <recommendedName>
        <fullName evidence="8">Fork-head domain-containing protein</fullName>
    </recommendedName>
</protein>
<comment type="subcellular location">
    <subcellularLocation>
        <location evidence="1 6">Nucleus</location>
    </subcellularLocation>
</comment>
<dbReference type="GO" id="GO:0000987">
    <property type="term" value="F:cis-regulatory region sequence-specific DNA binding"/>
    <property type="evidence" value="ECO:0007669"/>
    <property type="project" value="TreeGrafter"/>
</dbReference>
<keyword evidence="3 6" id="KW-0238">DNA-binding</keyword>
<dbReference type="InterPro" id="IPR036388">
    <property type="entry name" value="WH-like_DNA-bd_sf"/>
</dbReference>
<dbReference type="Proteomes" id="UP001328107">
    <property type="component" value="Unassembled WGS sequence"/>
</dbReference>
<evidence type="ECO:0000256" key="7">
    <source>
        <dbReference type="SAM" id="MobiDB-lite"/>
    </source>
</evidence>
<dbReference type="Gene3D" id="1.10.10.10">
    <property type="entry name" value="Winged helix-like DNA-binding domain superfamily/Winged helix DNA-binding domain"/>
    <property type="match status" value="1"/>
</dbReference>